<dbReference type="AlphaFoldDB" id="A0A0E3GQA6"/>
<protein>
    <submittedName>
        <fullName evidence="1">Uncharacterized protein</fullName>
    </submittedName>
</protein>
<accession>A0A0E3GQA6</accession>
<organism evidence="1 2">
    <name type="scientific">Clostridium scatologenes</name>
    <dbReference type="NCBI Taxonomy" id="1548"/>
    <lineage>
        <taxon>Bacteria</taxon>
        <taxon>Bacillati</taxon>
        <taxon>Bacillota</taxon>
        <taxon>Clostridia</taxon>
        <taxon>Eubacteriales</taxon>
        <taxon>Clostridiaceae</taxon>
        <taxon>Clostridium</taxon>
    </lineage>
</organism>
<evidence type="ECO:0000313" key="2">
    <source>
        <dbReference type="Proteomes" id="UP000033115"/>
    </source>
</evidence>
<gene>
    <name evidence="1" type="ORF">CSCA_1111</name>
</gene>
<name>A0A0E3GQA6_CLOSL</name>
<dbReference type="EMBL" id="CP009933">
    <property type="protein sequence ID" value="AKA68236.1"/>
    <property type="molecule type" value="Genomic_DNA"/>
</dbReference>
<dbReference type="HOGENOM" id="CLU_2896194_0_0_9"/>
<dbReference type="STRING" id="1548.CSCA_1111"/>
<keyword evidence="2" id="KW-1185">Reference proteome</keyword>
<dbReference type="RefSeq" id="WP_029159720.1">
    <property type="nucleotide sequence ID" value="NZ_CP009933.1"/>
</dbReference>
<evidence type="ECO:0000313" key="1">
    <source>
        <dbReference type="EMBL" id="AKA68236.1"/>
    </source>
</evidence>
<proteinExistence type="predicted"/>
<dbReference type="Proteomes" id="UP000033115">
    <property type="component" value="Chromosome"/>
</dbReference>
<reference evidence="1 2" key="1">
    <citation type="journal article" date="2015" name="J. Biotechnol.">
        <title>Complete genome sequence of a malodorant-producing acetogen, Clostridium scatologenes ATCC 25775(T).</title>
        <authorList>
            <person name="Zhu Z."/>
            <person name="Guo T."/>
            <person name="Zheng H."/>
            <person name="Song T."/>
            <person name="Ouyang P."/>
            <person name="Xie J."/>
        </authorList>
    </citation>
    <scope>NUCLEOTIDE SEQUENCE [LARGE SCALE GENOMIC DNA]</scope>
    <source>
        <strain evidence="1 2">ATCC 25775</strain>
    </source>
</reference>
<sequence>MIVLASMALICSLFIIIISDKLLKENKLHEKELLLKHQFDIQSKHYKNLQNNLKIQKYLDMI</sequence>
<dbReference type="KEGG" id="csq:CSCA_1111"/>